<organism evidence="1">
    <name type="scientific">Rosa rugosa</name>
    <name type="common">Rugosa rose</name>
    <dbReference type="NCBI Taxonomy" id="74645"/>
    <lineage>
        <taxon>Eukaryota</taxon>
        <taxon>Viridiplantae</taxon>
        <taxon>Streptophyta</taxon>
        <taxon>Embryophyta</taxon>
        <taxon>Tracheophyta</taxon>
        <taxon>Spermatophyta</taxon>
        <taxon>Magnoliopsida</taxon>
        <taxon>eudicotyledons</taxon>
        <taxon>Gunneridae</taxon>
        <taxon>Pentapetalae</taxon>
        <taxon>rosids</taxon>
        <taxon>fabids</taxon>
        <taxon>Rosales</taxon>
        <taxon>Rosaceae</taxon>
        <taxon>Rosoideae</taxon>
        <taxon>Rosoideae incertae sedis</taxon>
        <taxon>Rosa</taxon>
    </lineage>
</organism>
<sequence length="60" mass="6759">MRLQGKRLNYTVNGVDDGELETLILNLESKTSLSRHKVERWLLGLLTASSSSPLCLKMQN</sequence>
<reference evidence="1" key="1">
    <citation type="journal article" date="2012" name="BMC Genomics">
        <title>Evolution of the Rdr1 TNL-cluster in roses and other Rosaceous species.</title>
        <authorList>
            <person name="Terefe-Ayana D."/>
            <person name="Kaufmann H."/>
            <person name="Linde M."/>
            <person name="Debener T."/>
        </authorList>
    </citation>
    <scope>NUCLEOTIDE SEQUENCE</scope>
    <source>
        <tissue evidence="1">Leaf</tissue>
    </source>
</reference>
<reference evidence="1" key="2">
    <citation type="submission" date="2012-03" db="EMBL/GenBank/DDBJ databases">
        <authorList>
            <person name="Ayana D.T."/>
            <person name="Kaufmann H."/>
            <person name="Biber A."/>
            <person name="Debener T."/>
        </authorList>
    </citation>
    <scope>NUCLEOTIDE SEQUENCE</scope>
    <source>
        <tissue evidence="1">Leaf</tissue>
    </source>
</reference>
<accession>J7FY83</accession>
<name>J7FY83_ROSRU</name>
<proteinExistence type="predicted"/>
<evidence type="ECO:0000313" key="1">
    <source>
        <dbReference type="EMBL" id="AFP55575.1"/>
    </source>
</evidence>
<dbReference type="EMBL" id="JQ791545">
    <property type="protein sequence ID" value="AFP55575.1"/>
    <property type="molecule type" value="Genomic_DNA"/>
</dbReference>
<dbReference type="AlphaFoldDB" id="J7FY83"/>
<protein>
    <submittedName>
        <fullName evidence="1">Uncharacterized protein</fullName>
    </submittedName>
</protein>